<gene>
    <name evidence="2" type="ORF">DILT_LOCUS11563</name>
</gene>
<feature type="compositionally biased region" description="Polar residues" evidence="1">
    <location>
        <begin position="102"/>
        <end position="115"/>
    </location>
</feature>
<dbReference type="Proteomes" id="UP000281553">
    <property type="component" value="Unassembled WGS sequence"/>
</dbReference>
<organism evidence="2 3">
    <name type="scientific">Dibothriocephalus latus</name>
    <name type="common">Fish tapeworm</name>
    <name type="synonym">Diphyllobothrium latum</name>
    <dbReference type="NCBI Taxonomy" id="60516"/>
    <lineage>
        <taxon>Eukaryota</taxon>
        <taxon>Metazoa</taxon>
        <taxon>Spiralia</taxon>
        <taxon>Lophotrochozoa</taxon>
        <taxon>Platyhelminthes</taxon>
        <taxon>Cestoda</taxon>
        <taxon>Eucestoda</taxon>
        <taxon>Diphyllobothriidea</taxon>
        <taxon>Diphyllobothriidae</taxon>
        <taxon>Dibothriocephalus</taxon>
    </lineage>
</organism>
<name>A0A3P7P6B8_DIBLA</name>
<accession>A0A3P7P6B8</accession>
<feature type="region of interest" description="Disordered" evidence="1">
    <location>
        <begin position="89"/>
        <end position="135"/>
    </location>
</feature>
<proteinExistence type="predicted"/>
<protein>
    <submittedName>
        <fullName evidence="2">Uncharacterized protein</fullName>
    </submittedName>
</protein>
<sequence>MDNICLLCRTLVEKLNLTLQRLPNLKATSFLPPPPSQSSISNSVPLLALEGGMTGVREEDRLCRGRQQAWKVLTEELVIQLELLDEDGPVTKPLEGGEGLPASSTMGTKQNTNCLQPMPKSTRRAKKRVEKQNDQLKANTYTRNFTFADR</sequence>
<keyword evidence="3" id="KW-1185">Reference proteome</keyword>
<evidence type="ECO:0000313" key="3">
    <source>
        <dbReference type="Proteomes" id="UP000281553"/>
    </source>
</evidence>
<evidence type="ECO:0000256" key="1">
    <source>
        <dbReference type="SAM" id="MobiDB-lite"/>
    </source>
</evidence>
<dbReference type="EMBL" id="UYRU01063439">
    <property type="protein sequence ID" value="VDN15732.1"/>
    <property type="molecule type" value="Genomic_DNA"/>
</dbReference>
<reference evidence="2 3" key="1">
    <citation type="submission" date="2018-11" db="EMBL/GenBank/DDBJ databases">
        <authorList>
            <consortium name="Pathogen Informatics"/>
        </authorList>
    </citation>
    <scope>NUCLEOTIDE SEQUENCE [LARGE SCALE GENOMIC DNA]</scope>
</reference>
<evidence type="ECO:0000313" key="2">
    <source>
        <dbReference type="EMBL" id="VDN15732.1"/>
    </source>
</evidence>
<dbReference type="AlphaFoldDB" id="A0A3P7P6B8"/>